<gene>
    <name evidence="3" type="ORF">g.4113</name>
    <name evidence="4" type="ORF">g.4114</name>
</gene>
<feature type="region of interest" description="Disordered" evidence="1">
    <location>
        <begin position="66"/>
        <end position="100"/>
    </location>
</feature>
<keyword evidence="2" id="KW-0732">Signal</keyword>
<feature type="compositionally biased region" description="Basic and acidic residues" evidence="1">
    <location>
        <begin position="74"/>
        <end position="85"/>
    </location>
</feature>
<organism evidence="3">
    <name type="scientific">Graphocephala atropunctata</name>
    <dbReference type="NCBI Taxonomy" id="36148"/>
    <lineage>
        <taxon>Eukaryota</taxon>
        <taxon>Metazoa</taxon>
        <taxon>Ecdysozoa</taxon>
        <taxon>Arthropoda</taxon>
        <taxon>Hexapoda</taxon>
        <taxon>Insecta</taxon>
        <taxon>Pterygota</taxon>
        <taxon>Neoptera</taxon>
        <taxon>Paraneoptera</taxon>
        <taxon>Hemiptera</taxon>
        <taxon>Auchenorrhyncha</taxon>
        <taxon>Membracoidea</taxon>
        <taxon>Cicadellidae</taxon>
        <taxon>Cicadellinae</taxon>
        <taxon>Cicadellini</taxon>
        <taxon>Graphocephala</taxon>
    </lineage>
</organism>
<proteinExistence type="predicted"/>
<sequence>MAKLLLVGAVLCLTILVPSAVPVPVRARRGVDLVGIKKLKSMSNLNTGGPIPPVFDGEGSGPLGNIGGSVSGIRGEEGTLGRIDHMLTGTGRRRGWQSKN</sequence>
<dbReference type="EMBL" id="GEBQ01022837">
    <property type="protein sequence ID" value="JAT17140.1"/>
    <property type="molecule type" value="Transcribed_RNA"/>
</dbReference>
<protein>
    <submittedName>
        <fullName evidence="3">Uncharacterized protein</fullName>
    </submittedName>
</protein>
<dbReference type="AlphaFoldDB" id="A0A1B6KUI7"/>
<dbReference type="EMBL" id="GEBQ01024916">
    <property type="protein sequence ID" value="JAT15061.1"/>
    <property type="molecule type" value="Transcribed_RNA"/>
</dbReference>
<evidence type="ECO:0000313" key="4">
    <source>
        <dbReference type="EMBL" id="JAT17140.1"/>
    </source>
</evidence>
<feature type="compositionally biased region" description="Basic residues" evidence="1">
    <location>
        <begin position="91"/>
        <end position="100"/>
    </location>
</feature>
<accession>A0A1B6KUI7</accession>
<feature type="chain" id="PRO_5008586926" evidence="2">
    <location>
        <begin position="28"/>
        <end position="100"/>
    </location>
</feature>
<evidence type="ECO:0000256" key="1">
    <source>
        <dbReference type="SAM" id="MobiDB-lite"/>
    </source>
</evidence>
<reference evidence="3" key="1">
    <citation type="submission" date="2015-11" db="EMBL/GenBank/DDBJ databases">
        <title>De novo transcriptome assembly of four potential Pierce s Disease insect vectors from Arizona vineyards.</title>
        <authorList>
            <person name="Tassone E.E."/>
        </authorList>
    </citation>
    <scope>NUCLEOTIDE SEQUENCE</scope>
</reference>
<evidence type="ECO:0000313" key="3">
    <source>
        <dbReference type="EMBL" id="JAT15061.1"/>
    </source>
</evidence>
<name>A0A1B6KUI7_9HEMI</name>
<feature type="signal peptide" evidence="2">
    <location>
        <begin position="1"/>
        <end position="27"/>
    </location>
</feature>
<evidence type="ECO:0000256" key="2">
    <source>
        <dbReference type="SAM" id="SignalP"/>
    </source>
</evidence>